<proteinExistence type="predicted"/>
<dbReference type="Proteomes" id="UP001501442">
    <property type="component" value="Unassembled WGS sequence"/>
</dbReference>
<comment type="caution">
    <text evidence="1">The sequence shown here is derived from an EMBL/GenBank/DDBJ whole genome shotgun (WGS) entry which is preliminary data.</text>
</comment>
<keyword evidence="2" id="KW-1185">Reference proteome</keyword>
<organism evidence="1 2">
    <name type="scientific">Actinoallomurus vinaceus</name>
    <dbReference type="NCBI Taxonomy" id="1080074"/>
    <lineage>
        <taxon>Bacteria</taxon>
        <taxon>Bacillati</taxon>
        <taxon>Actinomycetota</taxon>
        <taxon>Actinomycetes</taxon>
        <taxon>Streptosporangiales</taxon>
        <taxon>Thermomonosporaceae</taxon>
        <taxon>Actinoallomurus</taxon>
    </lineage>
</organism>
<reference evidence="2" key="1">
    <citation type="journal article" date="2019" name="Int. J. Syst. Evol. Microbiol.">
        <title>The Global Catalogue of Microorganisms (GCM) 10K type strain sequencing project: providing services to taxonomists for standard genome sequencing and annotation.</title>
        <authorList>
            <consortium name="The Broad Institute Genomics Platform"/>
            <consortium name="The Broad Institute Genome Sequencing Center for Infectious Disease"/>
            <person name="Wu L."/>
            <person name="Ma J."/>
        </authorList>
    </citation>
    <scope>NUCLEOTIDE SEQUENCE [LARGE SCALE GENOMIC DNA]</scope>
    <source>
        <strain evidence="2">JCM 17939</strain>
    </source>
</reference>
<dbReference type="EMBL" id="BAABHK010000001">
    <property type="protein sequence ID" value="GAA4620026.1"/>
    <property type="molecule type" value="Genomic_DNA"/>
</dbReference>
<protein>
    <submittedName>
        <fullName evidence="1">Uncharacterized protein</fullName>
    </submittedName>
</protein>
<gene>
    <name evidence="1" type="ORF">GCM10023196_002390</name>
</gene>
<sequence>MGEDIGAAVVRLDEAEALIRVEPFNGAFGHYLVLFGVPSEPAPCGLHVAEIAPDRISPENKNAPEVRAGRRT</sequence>
<name>A0ABP8U417_9ACTN</name>
<accession>A0ABP8U417</accession>
<evidence type="ECO:0000313" key="2">
    <source>
        <dbReference type="Proteomes" id="UP001501442"/>
    </source>
</evidence>
<evidence type="ECO:0000313" key="1">
    <source>
        <dbReference type="EMBL" id="GAA4620026.1"/>
    </source>
</evidence>